<gene>
    <name evidence="2" type="ORF">MERR_LOCUS45068</name>
</gene>
<dbReference type="InterPro" id="IPR006595">
    <property type="entry name" value="CTLH_C"/>
</dbReference>
<feature type="domain" description="CTLH" evidence="1">
    <location>
        <begin position="265"/>
        <end position="321"/>
    </location>
</feature>
<dbReference type="AlphaFoldDB" id="A0A6D2KX10"/>
<dbReference type="InterPro" id="IPR043136">
    <property type="entry name" value="B30.2/SPRY_sf"/>
</dbReference>
<sequence>MELYRAFEADENEKLPRDIESIDFFDPRTVISPDKLSVEFTGAANEDDHEAGMVQPQIPVPTKCDVYYFEVYVNNAGVRGQIAIGISTQRWGQEERLGELKLILGRDHVIWCSIHRACSSSSIFSRILPSYDSFKSLWKGYANFVYILCYSHNVIEPHNDHSFLHITFGSESSLRCCSYHGESGRIYSRKGEEKTETPTSDPYTTGDTVGCGINYVSQEFFFTENPKGLQRSSTVSNSIAPTFNLASETSVPRTEEQEEQEVSFALQARKNLREVIKSGQIDAALAIIQGINPKHPQNDGVDFLHLCQHMVQLVQKRAGDEDLEIGPDELQTFGQLCSSPFAKIYYQCYGMLRQRDITEEQIVQKMLGDSEKEIVADFLNEAVLFSNPDNSPFESRLEKILRQLRTCACYYFT</sequence>
<comment type="caution">
    <text evidence="2">The sequence shown here is derived from an EMBL/GenBank/DDBJ whole genome shotgun (WGS) entry which is preliminary data.</text>
</comment>
<dbReference type="OrthoDB" id="25503at2759"/>
<name>A0A6D2KX10_9BRAS</name>
<organism evidence="2 3">
    <name type="scientific">Microthlaspi erraticum</name>
    <dbReference type="NCBI Taxonomy" id="1685480"/>
    <lineage>
        <taxon>Eukaryota</taxon>
        <taxon>Viridiplantae</taxon>
        <taxon>Streptophyta</taxon>
        <taxon>Embryophyta</taxon>
        <taxon>Tracheophyta</taxon>
        <taxon>Spermatophyta</taxon>
        <taxon>Magnoliopsida</taxon>
        <taxon>eudicotyledons</taxon>
        <taxon>Gunneridae</taxon>
        <taxon>Pentapetalae</taxon>
        <taxon>rosids</taxon>
        <taxon>malvids</taxon>
        <taxon>Brassicales</taxon>
        <taxon>Brassicaceae</taxon>
        <taxon>Coluteocarpeae</taxon>
        <taxon>Microthlaspi</taxon>
    </lineage>
</organism>
<accession>A0A6D2KX10</accession>
<keyword evidence="3" id="KW-1185">Reference proteome</keyword>
<dbReference type="PANTHER" id="PTHR12864">
    <property type="entry name" value="RAN BINDING PROTEIN 9-RELATED"/>
    <property type="match status" value="1"/>
</dbReference>
<dbReference type="InterPro" id="IPR044736">
    <property type="entry name" value="Gid1/RanBPM/SPLA_SPRY"/>
</dbReference>
<dbReference type="Proteomes" id="UP000467841">
    <property type="component" value="Unassembled WGS sequence"/>
</dbReference>
<dbReference type="Pfam" id="PF00622">
    <property type="entry name" value="SPRY"/>
    <property type="match status" value="1"/>
</dbReference>
<dbReference type="InterPro" id="IPR050618">
    <property type="entry name" value="Ubq-SigPath_Reg"/>
</dbReference>
<dbReference type="CDD" id="cd12885">
    <property type="entry name" value="SPRY_RanBP_like"/>
    <property type="match status" value="1"/>
</dbReference>
<dbReference type="PROSITE" id="PS50897">
    <property type="entry name" value="CTLH"/>
    <property type="match status" value="1"/>
</dbReference>
<protein>
    <recommendedName>
        <fullName evidence="1">CTLH domain-containing protein</fullName>
    </recommendedName>
</protein>
<dbReference type="InterPro" id="IPR003877">
    <property type="entry name" value="SPRY_dom"/>
</dbReference>
<evidence type="ECO:0000259" key="1">
    <source>
        <dbReference type="PROSITE" id="PS50897"/>
    </source>
</evidence>
<dbReference type="EMBL" id="CACVBM020001706">
    <property type="protein sequence ID" value="CAA7057832.1"/>
    <property type="molecule type" value="Genomic_DNA"/>
</dbReference>
<proteinExistence type="predicted"/>
<reference evidence="2" key="1">
    <citation type="submission" date="2020-01" db="EMBL/GenBank/DDBJ databases">
        <authorList>
            <person name="Mishra B."/>
        </authorList>
    </citation>
    <scope>NUCLEOTIDE SEQUENCE [LARGE SCALE GENOMIC DNA]</scope>
</reference>
<dbReference type="Gene3D" id="2.60.120.920">
    <property type="match status" value="1"/>
</dbReference>
<evidence type="ECO:0000313" key="2">
    <source>
        <dbReference type="EMBL" id="CAA7057832.1"/>
    </source>
</evidence>
<evidence type="ECO:0000313" key="3">
    <source>
        <dbReference type="Proteomes" id="UP000467841"/>
    </source>
</evidence>